<dbReference type="Gene3D" id="1.20.120.450">
    <property type="entry name" value="dinb family like domain"/>
    <property type="match status" value="1"/>
</dbReference>
<dbReference type="AlphaFoldDB" id="A0A7Z2ZMX5"/>
<dbReference type="InterPro" id="IPR034660">
    <property type="entry name" value="DinB/YfiT-like"/>
</dbReference>
<name>A0A7Z2ZMX5_9BACL</name>
<dbReference type="EMBL" id="CP051680">
    <property type="protein sequence ID" value="QJD84502.1"/>
    <property type="molecule type" value="Genomic_DNA"/>
</dbReference>
<evidence type="ECO:0000313" key="2">
    <source>
        <dbReference type="EMBL" id="QJD84502.1"/>
    </source>
</evidence>
<gene>
    <name evidence="2" type="ORF">HH215_15840</name>
</gene>
<dbReference type="Pfam" id="PF12867">
    <property type="entry name" value="DinB_2"/>
    <property type="match status" value="1"/>
</dbReference>
<accession>A0A7Z2ZMX5</accession>
<feature type="domain" description="DinB-like" evidence="1">
    <location>
        <begin position="9"/>
        <end position="158"/>
    </location>
</feature>
<dbReference type="SUPFAM" id="SSF109854">
    <property type="entry name" value="DinB/YfiT-like putative metalloenzymes"/>
    <property type="match status" value="1"/>
</dbReference>
<evidence type="ECO:0000313" key="3">
    <source>
        <dbReference type="Proteomes" id="UP000502248"/>
    </source>
</evidence>
<evidence type="ECO:0000259" key="1">
    <source>
        <dbReference type="Pfam" id="PF12867"/>
    </source>
</evidence>
<reference evidence="2 3" key="1">
    <citation type="submission" date="2020-04" db="EMBL/GenBank/DDBJ databases">
        <title>Genome sequencing of novel species.</title>
        <authorList>
            <person name="Heo J."/>
            <person name="Kim S.-J."/>
            <person name="Kim J.-S."/>
            <person name="Hong S.-B."/>
            <person name="Kwon S.-W."/>
        </authorList>
    </citation>
    <scope>NUCLEOTIDE SEQUENCE [LARGE SCALE GENOMIC DNA]</scope>
    <source>
        <strain evidence="2 3">MFER-1</strain>
    </source>
</reference>
<protein>
    <submittedName>
        <fullName evidence="2">DinB family protein</fullName>
    </submittedName>
</protein>
<dbReference type="KEGG" id="cheb:HH215_15840"/>
<proteinExistence type="predicted"/>
<dbReference type="Proteomes" id="UP000502248">
    <property type="component" value="Chromosome"/>
</dbReference>
<dbReference type="RefSeq" id="WP_169280785.1">
    <property type="nucleotide sequence ID" value="NZ_CP051680.1"/>
</dbReference>
<dbReference type="InterPro" id="IPR024775">
    <property type="entry name" value="DinB-like"/>
</dbReference>
<organism evidence="2 3">
    <name type="scientific">Cohnella herbarum</name>
    <dbReference type="NCBI Taxonomy" id="2728023"/>
    <lineage>
        <taxon>Bacteria</taxon>
        <taxon>Bacillati</taxon>
        <taxon>Bacillota</taxon>
        <taxon>Bacilli</taxon>
        <taxon>Bacillales</taxon>
        <taxon>Paenibacillaceae</taxon>
        <taxon>Cohnella</taxon>
    </lineage>
</organism>
<keyword evidence="3" id="KW-1185">Reference proteome</keyword>
<sequence length="165" mass="19087">MDDFAKNLLTTRERLLNEISSLSDDEFNRTFETSRWSIAQICHHLWKTETLFGKAILNGLDQGTSSRTERKPIQVVSDMSTKYSAPKISEPGSGPFQVPRIIELLSDSRNKFLGVLDKIEDPSILKEITVYNPRFDELPLDQWIELLYLHEQRHIEQIKNLKALS</sequence>